<dbReference type="SMART" id="SM00790">
    <property type="entry name" value="AFOR_N"/>
    <property type="match status" value="1"/>
</dbReference>
<comment type="caution">
    <text evidence="8">The sequence shown here is derived from an EMBL/GenBank/DDBJ whole genome shotgun (WGS) entry which is preliminary data.</text>
</comment>
<dbReference type="Pfam" id="PF02730">
    <property type="entry name" value="AFOR_N"/>
    <property type="match status" value="1"/>
</dbReference>
<dbReference type="SUPFAM" id="SSF48310">
    <property type="entry name" value="Aldehyde ferredoxin oxidoreductase, C-terminal domains"/>
    <property type="match status" value="1"/>
</dbReference>
<keyword evidence="3" id="KW-0004">4Fe-4S</keyword>
<dbReference type="InterPro" id="IPR013984">
    <property type="entry name" value="Ald_Fedxn_OxRdtase_dom2"/>
</dbReference>
<organism evidence="8 9">
    <name type="scientific">Sphaerochaeta halotolerans</name>
    <dbReference type="NCBI Taxonomy" id="2293840"/>
    <lineage>
        <taxon>Bacteria</taxon>
        <taxon>Pseudomonadati</taxon>
        <taxon>Spirochaetota</taxon>
        <taxon>Spirochaetia</taxon>
        <taxon>Spirochaetales</taxon>
        <taxon>Sphaerochaetaceae</taxon>
        <taxon>Sphaerochaeta</taxon>
    </lineage>
</organism>
<dbReference type="InterPro" id="IPR036503">
    <property type="entry name" value="Ald_Fedxn_OxRdtase_N_sf"/>
</dbReference>
<evidence type="ECO:0000256" key="2">
    <source>
        <dbReference type="ARBA" id="ARBA00011032"/>
    </source>
</evidence>
<evidence type="ECO:0000313" key="9">
    <source>
        <dbReference type="Proteomes" id="UP000264002"/>
    </source>
</evidence>
<sequence>MGGRYLLHMRKKLHLAFPYRQRFILQIDLESETYTSIPLEEEEAKRYLGGRFLALMLWDRFAKYDQLGEESYERGNPVVFASGAAVDIPLGYCNSFTVVTKSPITGSLSVSSASSSFAGAIVGCGYAAVVITGRSRKLCSFSIADGVVSFSDAEQYHDLTTTDVAKRVGKDHIVVIGPAGEHFVPYASLYVNDQNVGQGGVGCVCGMKNIKFFTLSPHSYGRDAYDSHRLGLLNQAYLKDLEKSRMGKTIAREGSIALLSKANHHGWAAIDTYSMRVDGRLWGLCTRSVPEGIPFDDPSFPVCQDHTLLDLESAMALGSNLELFDSRSVQQVVLRCLENGLEVVSTGAVLAWARACRKEGKLSFLPDLQRSTAMLYLRLLDAIAYRRGAGNQLGIGLSALVEQYGGAEHAFMVDGLPLPPYDYRALPVQALLASMGKRIVVLGELLWGNHYHRGRERRLVSWALYIQKLTYACESVGLCPWVTLPSFNHRLFHFPYFSFARKNFSRLALLASLAEGYEIGVHAMRSYGEEALYLQVSLDDKLLKRNGRFGSLPDQLLVNGKSNYRSAQVVPLARLLDAYWSAFGRK</sequence>
<dbReference type="PANTHER" id="PTHR30038:SF0">
    <property type="entry name" value="TUNGSTEN-CONTAINING ALDEHYDE FERREDOXIN OXIDOREDUCTASE"/>
    <property type="match status" value="1"/>
</dbReference>
<evidence type="ECO:0000256" key="4">
    <source>
        <dbReference type="ARBA" id="ARBA00022723"/>
    </source>
</evidence>
<dbReference type="GO" id="GO:0051539">
    <property type="term" value="F:4 iron, 4 sulfur cluster binding"/>
    <property type="evidence" value="ECO:0007669"/>
    <property type="project" value="UniProtKB-KW"/>
</dbReference>
<evidence type="ECO:0000256" key="1">
    <source>
        <dbReference type="ARBA" id="ARBA00001966"/>
    </source>
</evidence>
<dbReference type="InterPro" id="IPR013983">
    <property type="entry name" value="Ald_Fedxn_OxRdtase_N"/>
</dbReference>
<dbReference type="SUPFAM" id="SSF56228">
    <property type="entry name" value="Aldehyde ferredoxin oxidoreductase, N-terminal domain"/>
    <property type="match status" value="1"/>
</dbReference>
<dbReference type="GO" id="GO:0009055">
    <property type="term" value="F:electron transfer activity"/>
    <property type="evidence" value="ECO:0007669"/>
    <property type="project" value="InterPro"/>
</dbReference>
<reference evidence="8 9" key="2">
    <citation type="submission" date="2018-09" db="EMBL/GenBank/DDBJ databases">
        <title>Genome of Sphaerochaeta halotolerans strain 4-11.</title>
        <authorList>
            <person name="Nazina T.N."/>
            <person name="Sokolova D.S."/>
        </authorList>
    </citation>
    <scope>NUCLEOTIDE SEQUENCE [LARGE SCALE GENOMIC DNA]</scope>
    <source>
        <strain evidence="8 9">4-11</strain>
    </source>
</reference>
<comment type="similarity">
    <text evidence="2">Belongs to the AOR/FOR family.</text>
</comment>
<dbReference type="InterPro" id="IPR051919">
    <property type="entry name" value="W-dependent_AOR"/>
</dbReference>
<dbReference type="PANTHER" id="PTHR30038">
    <property type="entry name" value="ALDEHYDE FERREDOXIN OXIDOREDUCTASE"/>
    <property type="match status" value="1"/>
</dbReference>
<protein>
    <recommendedName>
        <fullName evidence="7">Aldehyde ferredoxin oxidoreductase N-terminal domain-containing protein</fullName>
    </recommendedName>
</protein>
<keyword evidence="4" id="KW-0479">Metal-binding</keyword>
<dbReference type="Proteomes" id="UP000264002">
    <property type="component" value="Unassembled WGS sequence"/>
</dbReference>
<name>A0A372MJQ3_9SPIR</name>
<dbReference type="EMBL" id="QUWK01000003">
    <property type="protein sequence ID" value="RFU95546.1"/>
    <property type="molecule type" value="Genomic_DNA"/>
</dbReference>
<dbReference type="GO" id="GO:0016625">
    <property type="term" value="F:oxidoreductase activity, acting on the aldehyde or oxo group of donors, iron-sulfur protein as acceptor"/>
    <property type="evidence" value="ECO:0007669"/>
    <property type="project" value="InterPro"/>
</dbReference>
<reference evidence="9" key="1">
    <citation type="submission" date="2018-08" db="EMBL/GenBank/DDBJ databases">
        <authorList>
            <person name="Grouzdev D.S."/>
            <person name="Krutkina M.S."/>
        </authorList>
    </citation>
    <scope>NUCLEOTIDE SEQUENCE [LARGE SCALE GENOMIC DNA]</scope>
    <source>
        <strain evidence="9">4-11</strain>
    </source>
</reference>
<dbReference type="Gene3D" id="3.60.9.10">
    <property type="entry name" value="Aldehyde ferredoxin oxidoreductase, N-terminal domain"/>
    <property type="match status" value="1"/>
</dbReference>
<keyword evidence="5" id="KW-0408">Iron</keyword>
<dbReference type="Gene3D" id="1.10.569.10">
    <property type="entry name" value="Aldehyde Ferredoxin Oxidoreductase Protein, subunit A, domain 2"/>
    <property type="match status" value="1"/>
</dbReference>
<dbReference type="Pfam" id="PF01314">
    <property type="entry name" value="AFOR_C"/>
    <property type="match status" value="1"/>
</dbReference>
<proteinExistence type="inferred from homology"/>
<dbReference type="GO" id="GO:0046872">
    <property type="term" value="F:metal ion binding"/>
    <property type="evidence" value="ECO:0007669"/>
    <property type="project" value="UniProtKB-KW"/>
</dbReference>
<dbReference type="InterPro" id="IPR001203">
    <property type="entry name" value="OxRdtase_Ald_Fedxn_C"/>
</dbReference>
<dbReference type="InterPro" id="IPR036021">
    <property type="entry name" value="Tungsten_al_ferr_oxy-like_C"/>
</dbReference>
<keyword evidence="9" id="KW-1185">Reference proteome</keyword>
<comment type="cofactor">
    <cofactor evidence="1">
        <name>[4Fe-4S] cluster</name>
        <dbReference type="ChEBI" id="CHEBI:49883"/>
    </cofactor>
</comment>
<evidence type="ECO:0000256" key="3">
    <source>
        <dbReference type="ARBA" id="ARBA00022485"/>
    </source>
</evidence>
<gene>
    <name evidence="8" type="ORF">DYP60_03475</name>
</gene>
<keyword evidence="6" id="KW-0411">Iron-sulfur</keyword>
<evidence type="ECO:0000256" key="5">
    <source>
        <dbReference type="ARBA" id="ARBA00023004"/>
    </source>
</evidence>
<dbReference type="AlphaFoldDB" id="A0A372MJQ3"/>
<evidence type="ECO:0000259" key="7">
    <source>
        <dbReference type="SMART" id="SM00790"/>
    </source>
</evidence>
<evidence type="ECO:0000313" key="8">
    <source>
        <dbReference type="EMBL" id="RFU95546.1"/>
    </source>
</evidence>
<feature type="domain" description="Aldehyde ferredoxin oxidoreductase N-terminal" evidence="7">
    <location>
        <begin position="19"/>
        <end position="219"/>
    </location>
</feature>
<evidence type="ECO:0000256" key="6">
    <source>
        <dbReference type="ARBA" id="ARBA00023014"/>
    </source>
</evidence>
<accession>A0A372MJQ3</accession>